<keyword evidence="1" id="KW-0676">Redox-active center</keyword>
<dbReference type="KEGG" id="afy:BW247_10895"/>
<dbReference type="Gene3D" id="3.40.30.10">
    <property type="entry name" value="Glutaredoxin"/>
    <property type="match status" value="1"/>
</dbReference>
<dbReference type="InterPro" id="IPR033954">
    <property type="entry name" value="DiS-bond_Isoase_DsbC/G"/>
</dbReference>
<keyword evidence="1" id="KW-0732">Signal</keyword>
<comment type="similarity">
    <text evidence="1">Belongs to the thioredoxin family. DsbC subfamily.</text>
</comment>
<keyword evidence="1" id="KW-0574">Periplasm</keyword>
<dbReference type="SUPFAM" id="SSF52833">
    <property type="entry name" value="Thioredoxin-like"/>
    <property type="match status" value="1"/>
</dbReference>
<dbReference type="InterPro" id="IPR012336">
    <property type="entry name" value="Thioredoxin-like_fold"/>
</dbReference>
<dbReference type="OrthoDB" id="12976at2"/>
<dbReference type="Pfam" id="PF13098">
    <property type="entry name" value="Thioredoxin_2"/>
    <property type="match status" value="1"/>
</dbReference>
<evidence type="ECO:0000259" key="2">
    <source>
        <dbReference type="Pfam" id="PF13098"/>
    </source>
</evidence>
<proteinExistence type="inferred from homology"/>
<evidence type="ECO:0000256" key="1">
    <source>
        <dbReference type="RuleBase" id="RU364038"/>
    </source>
</evidence>
<comment type="function">
    <text evidence="1">Required for disulfide bond formation in some periplasmic proteins. Acts by transferring its disulfide bond to other proteins and is reduced in the process.</text>
</comment>
<reference evidence="3 4" key="1">
    <citation type="submission" date="2017-01" db="EMBL/GenBank/DDBJ databases">
        <title>Draft sequence of Acidihalobacter ferrooxidans strain DSM 14175 (strain V8).</title>
        <authorList>
            <person name="Khaleque H.N."/>
            <person name="Ramsay J.P."/>
            <person name="Murphy R.J.T."/>
            <person name="Kaksonen A.H."/>
            <person name="Boxall N.J."/>
            <person name="Watkin E.L.J."/>
        </authorList>
    </citation>
    <scope>NUCLEOTIDE SEQUENCE [LARGE SCALE GENOMIC DNA]</scope>
    <source>
        <strain evidence="3 4">V8</strain>
    </source>
</reference>
<dbReference type="InterPro" id="IPR051470">
    <property type="entry name" value="Thiol:disulfide_interchange"/>
</dbReference>
<gene>
    <name evidence="3" type="ORF">BW247_10895</name>
</gene>
<dbReference type="RefSeq" id="WP_076837170.1">
    <property type="nucleotide sequence ID" value="NZ_CP019434.1"/>
</dbReference>
<sequence>MKHSPLIRHWFAALALCTLLFGAMPAHADETAKTLLSKIDQATWITEGHGPRLLYIFFDPNCPFCHKLFKELRPHVEAGKVEVRWIPVGILTSSSQGKAAAMLEAKDPLKALYKNEQGWNTGPTPGGGLTPELHASRAVLMKLNINAALLSSSGAPGVPLTVFRADNGKDYSFPGAPDAQQLAAILKHVK</sequence>
<feature type="domain" description="Thioredoxin-like fold" evidence="2">
    <location>
        <begin position="47"/>
        <end position="186"/>
    </location>
</feature>
<name>A0A1P8UI63_9GAMM</name>
<comment type="subcellular location">
    <subcellularLocation>
        <location evidence="1">Periplasm</location>
    </subcellularLocation>
</comment>
<evidence type="ECO:0000313" key="3">
    <source>
        <dbReference type="EMBL" id="APZ43530.1"/>
    </source>
</evidence>
<dbReference type="PANTHER" id="PTHR35272:SF4">
    <property type="entry name" value="THIOL:DISULFIDE INTERCHANGE PROTEIN DSBG"/>
    <property type="match status" value="1"/>
</dbReference>
<keyword evidence="4" id="KW-1185">Reference proteome</keyword>
<dbReference type="CDD" id="cd03020">
    <property type="entry name" value="DsbA_DsbC_DsbG"/>
    <property type="match status" value="1"/>
</dbReference>
<dbReference type="NCBIfam" id="NF008657">
    <property type="entry name" value="PRK11657.1"/>
    <property type="match status" value="1"/>
</dbReference>
<feature type="signal peptide" evidence="1">
    <location>
        <begin position="1"/>
        <end position="28"/>
    </location>
</feature>
<dbReference type="PANTHER" id="PTHR35272">
    <property type="entry name" value="THIOL:DISULFIDE INTERCHANGE PROTEIN DSBC-RELATED"/>
    <property type="match status" value="1"/>
</dbReference>
<protein>
    <recommendedName>
        <fullName evidence="1">Thiol:disulfide interchange protein</fullName>
    </recommendedName>
</protein>
<dbReference type="InterPro" id="IPR036249">
    <property type="entry name" value="Thioredoxin-like_sf"/>
</dbReference>
<dbReference type="GO" id="GO:0042597">
    <property type="term" value="C:periplasmic space"/>
    <property type="evidence" value="ECO:0007669"/>
    <property type="project" value="UniProtKB-SubCell"/>
</dbReference>
<dbReference type="STRING" id="1765967.BW247_10895"/>
<dbReference type="AlphaFoldDB" id="A0A1P8UI63"/>
<organism evidence="3 4">
    <name type="scientific">Acidihalobacter ferrooxydans</name>
    <dbReference type="NCBI Taxonomy" id="1765967"/>
    <lineage>
        <taxon>Bacteria</taxon>
        <taxon>Pseudomonadati</taxon>
        <taxon>Pseudomonadota</taxon>
        <taxon>Gammaproteobacteria</taxon>
        <taxon>Chromatiales</taxon>
        <taxon>Ectothiorhodospiraceae</taxon>
        <taxon>Acidihalobacter</taxon>
    </lineage>
</organism>
<dbReference type="EMBL" id="CP019434">
    <property type="protein sequence ID" value="APZ43530.1"/>
    <property type="molecule type" value="Genomic_DNA"/>
</dbReference>
<evidence type="ECO:0000313" key="4">
    <source>
        <dbReference type="Proteomes" id="UP000243807"/>
    </source>
</evidence>
<accession>A0A1P8UI63</accession>
<dbReference type="Proteomes" id="UP000243807">
    <property type="component" value="Chromosome"/>
</dbReference>
<feature type="chain" id="PRO_5011825925" description="Thiol:disulfide interchange protein" evidence="1">
    <location>
        <begin position="29"/>
        <end position="190"/>
    </location>
</feature>